<reference evidence="1 2" key="1">
    <citation type="submission" date="2017-05" db="EMBL/GenBank/DDBJ databases">
        <authorList>
            <person name="Varghese N."/>
            <person name="Submissions S."/>
        </authorList>
    </citation>
    <scope>NUCLEOTIDE SEQUENCE [LARGE SCALE GENOMIC DNA]</scope>
    <source>
        <strain evidence="1 2">DSM 45474</strain>
    </source>
</reference>
<dbReference type="OrthoDB" id="2991347at2"/>
<sequence>MGISFSSGWDLIQYELQQHFSDEEMEKIQAYMQSESWISPTCRNRWCQRSPLEMPLRFHLDVDLKM</sequence>
<gene>
    <name evidence="1" type="ORF">SAMN06264849_101615</name>
</gene>
<evidence type="ECO:0000313" key="1">
    <source>
        <dbReference type="EMBL" id="SMO43425.1"/>
    </source>
</evidence>
<dbReference type="Proteomes" id="UP000315636">
    <property type="component" value="Unassembled WGS sequence"/>
</dbReference>
<accession>A0A521B8P2</accession>
<evidence type="ECO:0000313" key="2">
    <source>
        <dbReference type="Proteomes" id="UP000315636"/>
    </source>
</evidence>
<name>A0A521B8P2_9BACL</name>
<organism evidence="1 2">
    <name type="scientific">Melghirimyces algeriensis</name>
    <dbReference type="NCBI Taxonomy" id="910412"/>
    <lineage>
        <taxon>Bacteria</taxon>
        <taxon>Bacillati</taxon>
        <taxon>Bacillota</taxon>
        <taxon>Bacilli</taxon>
        <taxon>Bacillales</taxon>
        <taxon>Thermoactinomycetaceae</taxon>
        <taxon>Melghirimyces</taxon>
    </lineage>
</organism>
<dbReference type="RefSeq" id="WP_142504267.1">
    <property type="nucleotide sequence ID" value="NZ_FXTI01000001.1"/>
</dbReference>
<protein>
    <submittedName>
        <fullName evidence="1">Uncharacterized protein</fullName>
    </submittedName>
</protein>
<keyword evidence="2" id="KW-1185">Reference proteome</keyword>
<proteinExistence type="predicted"/>
<dbReference type="EMBL" id="FXTI01000001">
    <property type="protein sequence ID" value="SMO43425.1"/>
    <property type="molecule type" value="Genomic_DNA"/>
</dbReference>
<dbReference type="AlphaFoldDB" id="A0A521B8P2"/>